<keyword evidence="2" id="KW-0813">Transport</keyword>
<keyword evidence="3" id="KW-0050">Antiport</keyword>
<dbReference type="EMBL" id="JAHESC010000011">
    <property type="protein sequence ID" value="MBT1686886.1"/>
    <property type="molecule type" value="Genomic_DNA"/>
</dbReference>
<evidence type="ECO:0000256" key="1">
    <source>
        <dbReference type="ARBA" id="ARBA00004651"/>
    </source>
</evidence>
<dbReference type="GO" id="GO:0005886">
    <property type="term" value="C:plasma membrane"/>
    <property type="evidence" value="ECO:0007669"/>
    <property type="project" value="UniProtKB-SubCell"/>
</dbReference>
<reference evidence="11 12" key="1">
    <citation type="submission" date="2021-05" db="EMBL/GenBank/DDBJ databases">
        <title>A Polyphasic approach of four new species of the genus Ohtaekwangia: Ohtaekwangia histidinii sp. nov., Ohtaekwangia cretensis sp. nov., Ohtaekwangia indiensis sp. nov., Ohtaekwangia reichenbachii sp. nov. from diverse environment.</title>
        <authorList>
            <person name="Octaviana S."/>
        </authorList>
    </citation>
    <scope>NUCLEOTIDE SEQUENCE [LARGE SCALE GENOMIC DNA]</scope>
    <source>
        <strain evidence="11 12">PWU37</strain>
    </source>
</reference>
<evidence type="ECO:0000256" key="10">
    <source>
        <dbReference type="SAM" id="Phobius"/>
    </source>
</evidence>
<keyword evidence="12" id="KW-1185">Reference proteome</keyword>
<dbReference type="CDD" id="cd13139">
    <property type="entry name" value="MATE_like_14"/>
    <property type="match status" value="1"/>
</dbReference>
<accession>A0AAP2GH63</accession>
<dbReference type="InterPro" id="IPR002528">
    <property type="entry name" value="MATE_fam"/>
</dbReference>
<feature type="transmembrane region" description="Helical" evidence="10">
    <location>
        <begin position="33"/>
        <end position="59"/>
    </location>
</feature>
<gene>
    <name evidence="11" type="ORF">KK078_09975</name>
</gene>
<feature type="transmembrane region" description="Helical" evidence="10">
    <location>
        <begin position="154"/>
        <end position="175"/>
    </location>
</feature>
<feature type="transmembrane region" description="Helical" evidence="10">
    <location>
        <begin position="341"/>
        <end position="359"/>
    </location>
</feature>
<keyword evidence="8 10" id="KW-0472">Membrane</keyword>
<evidence type="ECO:0000313" key="12">
    <source>
        <dbReference type="Proteomes" id="UP001319180"/>
    </source>
</evidence>
<dbReference type="Proteomes" id="UP001319180">
    <property type="component" value="Unassembled WGS sequence"/>
</dbReference>
<dbReference type="NCBIfam" id="TIGR00797">
    <property type="entry name" value="matE"/>
    <property type="match status" value="1"/>
</dbReference>
<keyword evidence="6 10" id="KW-1133">Transmembrane helix</keyword>
<evidence type="ECO:0000256" key="7">
    <source>
        <dbReference type="ARBA" id="ARBA00023065"/>
    </source>
</evidence>
<proteinExistence type="predicted"/>
<evidence type="ECO:0000256" key="6">
    <source>
        <dbReference type="ARBA" id="ARBA00022989"/>
    </source>
</evidence>
<evidence type="ECO:0000256" key="5">
    <source>
        <dbReference type="ARBA" id="ARBA00022692"/>
    </source>
</evidence>
<feature type="transmembrane region" description="Helical" evidence="10">
    <location>
        <begin position="212"/>
        <end position="235"/>
    </location>
</feature>
<protein>
    <recommendedName>
        <fullName evidence="9">Multidrug-efflux transporter</fullName>
    </recommendedName>
</protein>
<dbReference type="AlphaFoldDB" id="A0AAP2GH63"/>
<feature type="transmembrane region" description="Helical" evidence="10">
    <location>
        <begin position="371"/>
        <end position="390"/>
    </location>
</feature>
<evidence type="ECO:0000256" key="2">
    <source>
        <dbReference type="ARBA" id="ARBA00022448"/>
    </source>
</evidence>
<feature type="transmembrane region" description="Helical" evidence="10">
    <location>
        <begin position="187"/>
        <end position="206"/>
    </location>
</feature>
<dbReference type="PANTHER" id="PTHR43298">
    <property type="entry name" value="MULTIDRUG RESISTANCE PROTEIN NORM-RELATED"/>
    <property type="match status" value="1"/>
</dbReference>
<name>A0AAP2GH63_9BACT</name>
<evidence type="ECO:0000256" key="9">
    <source>
        <dbReference type="ARBA" id="ARBA00031636"/>
    </source>
</evidence>
<feature type="transmembrane region" description="Helical" evidence="10">
    <location>
        <begin position="256"/>
        <end position="281"/>
    </location>
</feature>
<feature type="transmembrane region" description="Helical" evidence="10">
    <location>
        <begin position="411"/>
        <end position="432"/>
    </location>
</feature>
<dbReference type="GO" id="GO:0042910">
    <property type="term" value="F:xenobiotic transmembrane transporter activity"/>
    <property type="evidence" value="ECO:0007669"/>
    <property type="project" value="InterPro"/>
</dbReference>
<keyword evidence="4" id="KW-1003">Cell membrane</keyword>
<dbReference type="Pfam" id="PF01554">
    <property type="entry name" value="MatE"/>
    <property type="match status" value="2"/>
</dbReference>
<dbReference type="RefSeq" id="WP_254090120.1">
    <property type="nucleotide sequence ID" value="NZ_JAHESC010000011.1"/>
</dbReference>
<feature type="transmembrane region" description="Helical" evidence="10">
    <location>
        <begin position="438"/>
        <end position="458"/>
    </location>
</feature>
<dbReference type="InterPro" id="IPR050222">
    <property type="entry name" value="MATE_MdtK"/>
</dbReference>
<evidence type="ECO:0000256" key="8">
    <source>
        <dbReference type="ARBA" id="ARBA00023136"/>
    </source>
</evidence>
<evidence type="ECO:0000256" key="3">
    <source>
        <dbReference type="ARBA" id="ARBA00022449"/>
    </source>
</evidence>
<evidence type="ECO:0000256" key="4">
    <source>
        <dbReference type="ARBA" id="ARBA00022475"/>
    </source>
</evidence>
<feature type="transmembrane region" description="Helical" evidence="10">
    <location>
        <begin position="293"/>
        <end position="321"/>
    </location>
</feature>
<comment type="subcellular location">
    <subcellularLocation>
        <location evidence="1">Cell membrane</location>
        <topology evidence="1">Multi-pass membrane protein</topology>
    </subcellularLocation>
</comment>
<dbReference type="GO" id="GO:0006811">
    <property type="term" value="P:monoatomic ion transport"/>
    <property type="evidence" value="ECO:0007669"/>
    <property type="project" value="UniProtKB-KW"/>
</dbReference>
<keyword evidence="7" id="KW-0406">Ion transport</keyword>
<dbReference type="GO" id="GO:0015297">
    <property type="term" value="F:antiporter activity"/>
    <property type="evidence" value="ECO:0007669"/>
    <property type="project" value="UniProtKB-KW"/>
</dbReference>
<evidence type="ECO:0000313" key="11">
    <source>
        <dbReference type="EMBL" id="MBT1686886.1"/>
    </source>
</evidence>
<feature type="transmembrane region" description="Helical" evidence="10">
    <location>
        <begin position="110"/>
        <end position="134"/>
    </location>
</feature>
<dbReference type="PIRSF" id="PIRSF006603">
    <property type="entry name" value="DinF"/>
    <property type="match status" value="1"/>
</dbReference>
<sequence>MSLTTRIKSFFKLLGQALHGEDQDYTSLNINRAIFLLSIPMIVEMGMESLFAVVDIYFVSRLGDNDALATIGLTESVLAVIYSMAMGLSMGATAMVARRVGEKDIPAAEVAGAQAIYIGLGFSVLVTIIGAFFADDVLRMMGGSEELIRRNVGYTRWMLCGNLTIVMLFLINGVFRGAGSASLAMRSLWLAIGLNIILAPLFIFGLGPIPAMGVTGAAIATTLGRGCGVLFQVYHLTSGKRTLTLHRANMAVRTDIIGRLLKVSAGSVGQFLIASASWMFLSRIVASFGSATVAGYTVAMRVIIFAILPAWGMANAAATLVGQNLGAGHPDRAEQSAWRAAFLNMVFLAFVTIVFFGLADKIVSIFTTDPVALENGIVCLKVVSLGYIFYAYGMVIAQSFNGAGDTRTPTFINLVGFWLFQIPFAYLMANVLKVGPVGVYSAISVAESLMAIAAIIIFRRGKWKTVQI</sequence>
<keyword evidence="5 10" id="KW-0812">Transmembrane</keyword>
<comment type="caution">
    <text evidence="11">The sequence shown here is derived from an EMBL/GenBank/DDBJ whole genome shotgun (WGS) entry which is preliminary data.</text>
</comment>
<dbReference type="PANTHER" id="PTHR43298:SF2">
    <property type="entry name" value="FMN_FAD EXPORTER YEEO-RELATED"/>
    <property type="match status" value="1"/>
</dbReference>
<organism evidence="11 12">
    <name type="scientific">Dawidia soli</name>
    <dbReference type="NCBI Taxonomy" id="2782352"/>
    <lineage>
        <taxon>Bacteria</taxon>
        <taxon>Pseudomonadati</taxon>
        <taxon>Bacteroidota</taxon>
        <taxon>Cytophagia</taxon>
        <taxon>Cytophagales</taxon>
        <taxon>Chryseotaleaceae</taxon>
        <taxon>Dawidia</taxon>
    </lineage>
</organism>
<dbReference type="InterPro" id="IPR048279">
    <property type="entry name" value="MdtK-like"/>
</dbReference>